<organism evidence="7 8">
    <name type="scientific">Bifidobacterium saguini DSM 23967</name>
    <dbReference type="NCBI Taxonomy" id="1437607"/>
    <lineage>
        <taxon>Bacteria</taxon>
        <taxon>Bacillati</taxon>
        <taxon>Actinomycetota</taxon>
        <taxon>Actinomycetes</taxon>
        <taxon>Bifidobacteriales</taxon>
        <taxon>Bifidobacteriaceae</taxon>
        <taxon>Bifidobacterium</taxon>
    </lineage>
</organism>
<accession>A0A087DE45</accession>
<dbReference type="STRING" id="1437607.BISA_1617"/>
<evidence type="ECO:0000313" key="8">
    <source>
        <dbReference type="Proteomes" id="UP000029066"/>
    </source>
</evidence>
<dbReference type="Gene3D" id="3.30.565.10">
    <property type="entry name" value="Histidine kinase-like ATPase, C-terminal domain"/>
    <property type="match status" value="1"/>
</dbReference>
<keyword evidence="6" id="KW-0812">Transmembrane</keyword>
<evidence type="ECO:0000256" key="1">
    <source>
        <dbReference type="ARBA" id="ARBA00000085"/>
    </source>
</evidence>
<feature type="transmembrane region" description="Helical" evidence="6">
    <location>
        <begin position="133"/>
        <end position="155"/>
    </location>
</feature>
<dbReference type="PANTHER" id="PTHR24421:SF10">
    <property type="entry name" value="NITRATE_NITRITE SENSOR PROTEIN NARQ"/>
    <property type="match status" value="1"/>
</dbReference>
<evidence type="ECO:0000256" key="5">
    <source>
        <dbReference type="ARBA" id="ARBA00023012"/>
    </source>
</evidence>
<keyword evidence="4 7" id="KW-0418">Kinase</keyword>
<evidence type="ECO:0000256" key="6">
    <source>
        <dbReference type="SAM" id="Phobius"/>
    </source>
</evidence>
<evidence type="ECO:0000256" key="3">
    <source>
        <dbReference type="ARBA" id="ARBA00022679"/>
    </source>
</evidence>
<dbReference type="InterPro" id="IPR050482">
    <property type="entry name" value="Sensor_HK_TwoCompSys"/>
</dbReference>
<dbReference type="EC" id="2.7.13.3" evidence="2"/>
<proteinExistence type="predicted"/>
<keyword evidence="3" id="KW-0808">Transferase</keyword>
<gene>
    <name evidence="7" type="ORF">BISA_1617</name>
</gene>
<evidence type="ECO:0000256" key="4">
    <source>
        <dbReference type="ARBA" id="ARBA00022777"/>
    </source>
</evidence>
<comment type="catalytic activity">
    <reaction evidence="1">
        <text>ATP + protein L-histidine = ADP + protein N-phospho-L-histidine.</text>
        <dbReference type="EC" id="2.7.13.3"/>
    </reaction>
</comment>
<dbReference type="InterPro" id="IPR036890">
    <property type="entry name" value="HATPase_C_sf"/>
</dbReference>
<keyword evidence="5" id="KW-0902">Two-component regulatory system</keyword>
<evidence type="ECO:0000256" key="2">
    <source>
        <dbReference type="ARBA" id="ARBA00012438"/>
    </source>
</evidence>
<evidence type="ECO:0000313" key="7">
    <source>
        <dbReference type="EMBL" id="KFI93795.1"/>
    </source>
</evidence>
<dbReference type="GO" id="GO:0004673">
    <property type="term" value="F:protein histidine kinase activity"/>
    <property type="evidence" value="ECO:0007669"/>
    <property type="project" value="UniProtKB-EC"/>
</dbReference>
<sequence length="392" mass="43638">MKDRRGAFIAYISRNSTYIRYLLPAISIILTLAETWSYPPNSAMTGLLVIVHIGALALMAFRPMLGANIVVVSFLICCLIPDDSGPSFLWGIWLALAYAGLYVQPPYGAIYPLAVSAVRMWRFDETGTPVSEYVMLLFIMFLVFFAGRAVSWSNLANQAEQDKLRVEKMQQHLAMIRKENIAASQIHDSVTGNLTYMAILLDRKSLSHENVFTETEVTELRTMLVKTLGEVRSAINLMNGDDAEHMNDMNASCASQIQTIAEQGDRTLAKLGFSGRTRLSSNLPESINDDCSREIVSLLQELYTNTAAHAKPNGEYYISVNFHDSSIHIDQVNDVSDDNLFPDKPASRNGLKLHIERIRSLGGDSRISTEDGTWQLHVRIPLESASDMADPV</sequence>
<dbReference type="EMBL" id="JGZN01000004">
    <property type="protein sequence ID" value="KFI93795.1"/>
    <property type="molecule type" value="Genomic_DNA"/>
</dbReference>
<name>A0A087DE45_9BIFI</name>
<feature type="transmembrane region" description="Helical" evidence="6">
    <location>
        <begin position="21"/>
        <end position="38"/>
    </location>
</feature>
<dbReference type="AlphaFoldDB" id="A0A087DE45"/>
<keyword evidence="6" id="KW-0472">Membrane</keyword>
<feature type="transmembrane region" description="Helical" evidence="6">
    <location>
        <begin position="88"/>
        <end position="113"/>
    </location>
</feature>
<dbReference type="GO" id="GO:0000160">
    <property type="term" value="P:phosphorelay signal transduction system"/>
    <property type="evidence" value="ECO:0007669"/>
    <property type="project" value="UniProtKB-KW"/>
</dbReference>
<dbReference type="RefSeq" id="WP_237746062.1">
    <property type="nucleotide sequence ID" value="NZ_JDUT01000001.1"/>
</dbReference>
<keyword evidence="6" id="KW-1133">Transmembrane helix</keyword>
<reference evidence="7 8" key="1">
    <citation type="submission" date="2014-03" db="EMBL/GenBank/DDBJ databases">
        <title>Genomics of Bifidobacteria.</title>
        <authorList>
            <person name="Ventura M."/>
            <person name="Milani C."/>
            <person name="Lugli G.A."/>
        </authorList>
    </citation>
    <scope>NUCLEOTIDE SEQUENCE [LARGE SCALE GENOMIC DNA]</scope>
    <source>
        <strain evidence="7 8">DSM 23967</strain>
    </source>
</reference>
<dbReference type="PANTHER" id="PTHR24421">
    <property type="entry name" value="NITRATE/NITRITE SENSOR PROTEIN NARX-RELATED"/>
    <property type="match status" value="1"/>
</dbReference>
<feature type="transmembrane region" description="Helical" evidence="6">
    <location>
        <begin position="50"/>
        <end position="76"/>
    </location>
</feature>
<comment type="caution">
    <text evidence="7">The sequence shown here is derived from an EMBL/GenBank/DDBJ whole genome shotgun (WGS) entry which is preliminary data.</text>
</comment>
<dbReference type="Proteomes" id="UP000029066">
    <property type="component" value="Unassembled WGS sequence"/>
</dbReference>
<protein>
    <recommendedName>
        <fullName evidence="2">histidine kinase</fullName>
        <ecNumber evidence="2">2.7.13.3</ecNumber>
    </recommendedName>
</protein>